<dbReference type="Gene3D" id="3.40.630.30">
    <property type="match status" value="1"/>
</dbReference>
<dbReference type="PANTHER" id="PTHR43792">
    <property type="entry name" value="GNAT FAMILY, PUTATIVE (AFU_ORTHOLOGUE AFUA_3G00765)-RELATED-RELATED"/>
    <property type="match status" value="1"/>
</dbReference>
<dbReference type="SUPFAM" id="SSF55729">
    <property type="entry name" value="Acyl-CoA N-acyltransferases (Nat)"/>
    <property type="match status" value="1"/>
</dbReference>
<dbReference type="GO" id="GO:0016747">
    <property type="term" value="F:acyltransferase activity, transferring groups other than amino-acyl groups"/>
    <property type="evidence" value="ECO:0007669"/>
    <property type="project" value="InterPro"/>
</dbReference>
<dbReference type="EMBL" id="CP009962">
    <property type="protein sequence ID" value="AIY43039.1"/>
    <property type="molecule type" value="Genomic_DNA"/>
</dbReference>
<dbReference type="PROSITE" id="PS51186">
    <property type="entry name" value="GNAT"/>
    <property type="match status" value="1"/>
</dbReference>
<feature type="domain" description="N-acetyltransferase" evidence="1">
    <location>
        <begin position="18"/>
        <end position="185"/>
    </location>
</feature>
<dbReference type="Proteomes" id="UP000030302">
    <property type="component" value="Chromosome"/>
</dbReference>
<dbReference type="KEGG" id="care:LT85_3881"/>
<organism evidence="2 3">
    <name type="scientific">Collimonas arenae</name>
    <dbReference type="NCBI Taxonomy" id="279058"/>
    <lineage>
        <taxon>Bacteria</taxon>
        <taxon>Pseudomonadati</taxon>
        <taxon>Pseudomonadota</taxon>
        <taxon>Betaproteobacteria</taxon>
        <taxon>Burkholderiales</taxon>
        <taxon>Oxalobacteraceae</taxon>
        <taxon>Collimonas</taxon>
    </lineage>
</organism>
<dbReference type="HOGENOM" id="CLU_101396_1_0_4"/>
<proteinExistence type="predicted"/>
<dbReference type="AlphaFoldDB" id="A0A0A1FHC0"/>
<keyword evidence="3" id="KW-1185">Reference proteome</keyword>
<protein>
    <recommendedName>
        <fullName evidence="1">N-acetyltransferase domain-containing protein</fullName>
    </recommendedName>
</protein>
<evidence type="ECO:0000313" key="3">
    <source>
        <dbReference type="Proteomes" id="UP000030302"/>
    </source>
</evidence>
<sequence>MIGSDLNPAETTLFTEHLTIEPLQSTHAAALFPHFCDTTLYTYIPQQAPISVTSLAERYQRLANRASPDGSQIWLNWAVRITDKDEYIGYAQATVEADGQAMLAYFVFTPYQRRGYAVEMCTEIRDCLFSAFAARSVYALIDTRNQASIALVEKLGFQREALLPNADYFKDANSDEYRYRYAKTT</sequence>
<evidence type="ECO:0000259" key="1">
    <source>
        <dbReference type="PROSITE" id="PS51186"/>
    </source>
</evidence>
<name>A0A0A1FHC0_9BURK</name>
<accession>A0A0A1FHC0</accession>
<dbReference type="STRING" id="279058.LT85_3881"/>
<dbReference type="PANTHER" id="PTHR43792:SF1">
    <property type="entry name" value="N-ACETYLTRANSFERASE DOMAIN-CONTAINING PROTEIN"/>
    <property type="match status" value="1"/>
</dbReference>
<dbReference type="InterPro" id="IPR051531">
    <property type="entry name" value="N-acetyltransferase"/>
</dbReference>
<dbReference type="InterPro" id="IPR016181">
    <property type="entry name" value="Acyl_CoA_acyltransferase"/>
</dbReference>
<reference evidence="3" key="1">
    <citation type="journal article" date="2014" name="Soil Biol. Biochem.">
        <title>Structure and function of bacterial communities in ageing soils: Insights from the Mendocino ecological staircase.</title>
        <authorList>
            <person name="Uroz S."/>
            <person name="Tech J.J."/>
            <person name="Sawaya N.A."/>
            <person name="Frey-Klett P."/>
            <person name="Leveau J.H.J."/>
        </authorList>
    </citation>
    <scope>NUCLEOTIDE SEQUENCE [LARGE SCALE GENOMIC DNA]</scope>
    <source>
        <strain evidence="3">Cal35</strain>
    </source>
</reference>
<dbReference type="Pfam" id="PF13302">
    <property type="entry name" value="Acetyltransf_3"/>
    <property type="match status" value="1"/>
</dbReference>
<dbReference type="InterPro" id="IPR000182">
    <property type="entry name" value="GNAT_dom"/>
</dbReference>
<evidence type="ECO:0000313" key="2">
    <source>
        <dbReference type="EMBL" id="AIY43039.1"/>
    </source>
</evidence>
<gene>
    <name evidence="2" type="ORF">LT85_3881</name>
</gene>